<accession>A0A5M3T819</accession>
<dbReference type="InterPro" id="IPR051315">
    <property type="entry name" value="Bact_Chemotaxis_CheA"/>
</dbReference>
<dbReference type="InterPro" id="IPR011006">
    <property type="entry name" value="CheY-like_superfamily"/>
</dbReference>
<dbReference type="PROSITE" id="PS50110">
    <property type="entry name" value="RESPONSE_REGULATORY"/>
    <property type="match status" value="1"/>
</dbReference>
<comment type="caution">
    <text evidence="3">The sequence shown here is derived from an EMBL/GenBank/DDBJ whole genome shotgun (WGS) entry which is preliminary data.</text>
</comment>
<proteinExistence type="predicted"/>
<feature type="domain" description="Response regulatory" evidence="2">
    <location>
        <begin position="1"/>
        <end position="56"/>
    </location>
</feature>
<dbReference type="SUPFAM" id="SSF52172">
    <property type="entry name" value="CheY-like"/>
    <property type="match status" value="1"/>
</dbReference>
<dbReference type="EMBL" id="BIMW01000120">
    <property type="protein sequence ID" value="GCE95017.1"/>
    <property type="molecule type" value="Genomic_DNA"/>
</dbReference>
<protein>
    <recommendedName>
        <fullName evidence="2">Response regulatory domain-containing protein</fullName>
    </recommendedName>
</protein>
<dbReference type="Gene3D" id="3.40.50.2300">
    <property type="match status" value="1"/>
</dbReference>
<name>A0A5M3T819_LIMPL</name>
<sequence>MPRMDGLELLSGMQKDPQLEGLPIAMLTSRGGADRHRQMAYQLGARGYFTKPAPVR</sequence>
<dbReference type="Proteomes" id="UP000326169">
    <property type="component" value="Unassembled WGS sequence"/>
</dbReference>
<dbReference type="PANTHER" id="PTHR43395">
    <property type="entry name" value="SENSOR HISTIDINE KINASE CHEA"/>
    <property type="match status" value="1"/>
</dbReference>
<keyword evidence="4" id="KW-1185">Reference proteome</keyword>
<evidence type="ECO:0000256" key="1">
    <source>
        <dbReference type="PROSITE-ProRule" id="PRU00169"/>
    </source>
</evidence>
<comment type="caution">
    <text evidence="1">Lacks conserved residue(s) required for the propagation of feature annotation.</text>
</comment>
<organism evidence="3 4">
    <name type="scientific">Limnospira platensis NIES-46</name>
    <dbReference type="NCBI Taxonomy" id="1236695"/>
    <lineage>
        <taxon>Bacteria</taxon>
        <taxon>Bacillati</taxon>
        <taxon>Cyanobacteriota</taxon>
        <taxon>Cyanophyceae</taxon>
        <taxon>Oscillatoriophycideae</taxon>
        <taxon>Oscillatoriales</taxon>
        <taxon>Sirenicapillariaceae</taxon>
        <taxon>Limnospira</taxon>
    </lineage>
</organism>
<evidence type="ECO:0000313" key="4">
    <source>
        <dbReference type="Proteomes" id="UP000326169"/>
    </source>
</evidence>
<dbReference type="PANTHER" id="PTHR43395:SF1">
    <property type="entry name" value="CHEMOTAXIS PROTEIN CHEA"/>
    <property type="match status" value="1"/>
</dbReference>
<dbReference type="Pfam" id="PF00072">
    <property type="entry name" value="Response_reg"/>
    <property type="match status" value="1"/>
</dbReference>
<evidence type="ECO:0000259" key="2">
    <source>
        <dbReference type="PROSITE" id="PS50110"/>
    </source>
</evidence>
<gene>
    <name evidence="3" type="ORF">NIES46_30780</name>
</gene>
<reference evidence="3 4" key="1">
    <citation type="journal article" date="2019" name="J Genomics">
        <title>The Draft Genome of a Hydrogen-producing Cyanobacterium, Arthrospira platensis NIES-46.</title>
        <authorList>
            <person name="Suzuki S."/>
            <person name="Yamaguchi H."/>
            <person name="Kawachi M."/>
        </authorList>
    </citation>
    <scope>NUCLEOTIDE SEQUENCE [LARGE SCALE GENOMIC DNA]</scope>
    <source>
        <strain evidence="3 4">NIES-46</strain>
    </source>
</reference>
<evidence type="ECO:0000313" key="3">
    <source>
        <dbReference type="EMBL" id="GCE95017.1"/>
    </source>
</evidence>
<dbReference type="InterPro" id="IPR001789">
    <property type="entry name" value="Sig_transdc_resp-reg_receiver"/>
</dbReference>